<dbReference type="Gene3D" id="2.40.50.140">
    <property type="entry name" value="Nucleic acid-binding proteins"/>
    <property type="match status" value="1"/>
</dbReference>
<name>A0AAV1I4D5_9CHLO</name>
<accession>A0AAV1I4D5</accession>
<evidence type="ECO:0000256" key="2">
    <source>
        <dbReference type="SAM" id="MobiDB-lite"/>
    </source>
</evidence>
<dbReference type="Proteomes" id="UP001314263">
    <property type="component" value="Unassembled WGS sequence"/>
</dbReference>
<reference evidence="3 4" key="1">
    <citation type="submission" date="2023-10" db="EMBL/GenBank/DDBJ databases">
        <authorList>
            <person name="Maclean D."/>
            <person name="Macfadyen A."/>
        </authorList>
    </citation>
    <scope>NUCLEOTIDE SEQUENCE [LARGE SCALE GENOMIC DNA]</scope>
</reference>
<dbReference type="EMBL" id="CAUYUE010000006">
    <property type="protein sequence ID" value="CAK0779829.1"/>
    <property type="molecule type" value="Genomic_DNA"/>
</dbReference>
<dbReference type="InterPro" id="IPR029026">
    <property type="entry name" value="tRNA_m1G_MTases_N"/>
</dbReference>
<dbReference type="AlphaFoldDB" id="A0AAV1I4D5"/>
<dbReference type="InterPro" id="IPR012340">
    <property type="entry name" value="NA-bd_OB-fold"/>
</dbReference>
<evidence type="ECO:0000256" key="1">
    <source>
        <dbReference type="ARBA" id="ARBA00009841"/>
    </source>
</evidence>
<dbReference type="InterPro" id="IPR029028">
    <property type="entry name" value="Alpha/beta_knot_MTases"/>
</dbReference>
<proteinExistence type="inferred from homology"/>
<comment type="caution">
    <text evidence="3">The sequence shown here is derived from an EMBL/GenBank/DDBJ whole genome shotgun (WGS) entry which is preliminary data.</text>
</comment>
<dbReference type="SUPFAM" id="SSF50249">
    <property type="entry name" value="Nucleic acid-binding proteins"/>
    <property type="match status" value="1"/>
</dbReference>
<dbReference type="Gene3D" id="3.40.1280.10">
    <property type="match status" value="1"/>
</dbReference>
<organism evidence="3 4">
    <name type="scientific">Coccomyxa viridis</name>
    <dbReference type="NCBI Taxonomy" id="1274662"/>
    <lineage>
        <taxon>Eukaryota</taxon>
        <taxon>Viridiplantae</taxon>
        <taxon>Chlorophyta</taxon>
        <taxon>core chlorophytes</taxon>
        <taxon>Trebouxiophyceae</taxon>
        <taxon>Trebouxiophyceae incertae sedis</taxon>
        <taxon>Coccomyxaceae</taxon>
        <taxon>Coccomyxa</taxon>
    </lineage>
</organism>
<sequence length="373" mass="39097">MLGKKDKKRKAAETSPETALENGDAHNDAGPKKKKPRHPKSAEKLAAKAGKAAGMAAQPQNHTLSIAVSAAAIDNVQSHELATAMAGLIARTAAIFCVDEVVVIDESLSPDGGIGQGAAFLARVLQFMETPQYLRKALIPMHKDLRLSGQLPPLDAPHHMRATEWGEFREGVVLASAPGAGSLLDVGLDKSAHVEVALQPGMRATLEMGPEAQAKRLAAGPLGGAATVLDGRLALPSAPQAKLGAYWGYTVRIARGLSAAVSECPFQGGYDLKLGTSERGSKQSAAELQLPAHRHALVAFGGPLGLEDGYQKDDLRAGGDVTALFDLWVNTCPDQGSRTIRTEEAIPISLSYLQTALQTSLGQRAPAPDVPAQ</sequence>
<feature type="region of interest" description="Disordered" evidence="2">
    <location>
        <begin position="1"/>
        <end position="53"/>
    </location>
</feature>
<evidence type="ECO:0000313" key="3">
    <source>
        <dbReference type="EMBL" id="CAK0779829.1"/>
    </source>
</evidence>
<evidence type="ECO:0000313" key="4">
    <source>
        <dbReference type="Proteomes" id="UP001314263"/>
    </source>
</evidence>
<protein>
    <submittedName>
        <fullName evidence="3">Uncharacterized protein</fullName>
    </submittedName>
</protein>
<dbReference type="SUPFAM" id="SSF75217">
    <property type="entry name" value="alpha/beta knot"/>
    <property type="match status" value="1"/>
</dbReference>
<dbReference type="PANTHER" id="PTHR12150:SF13">
    <property type="entry name" value="METHYLTRANSFERASE C9ORF114-RELATED"/>
    <property type="match status" value="1"/>
</dbReference>
<dbReference type="PANTHER" id="PTHR12150">
    <property type="entry name" value="CLASS IV SAM-BINDING METHYLTRANSFERASE-RELATED"/>
    <property type="match status" value="1"/>
</dbReference>
<dbReference type="Pfam" id="PF02598">
    <property type="entry name" value="Methyltrn_RNA_3"/>
    <property type="match status" value="1"/>
</dbReference>
<gene>
    <name evidence="3" type="ORF">CVIRNUC_004864</name>
</gene>
<keyword evidence="4" id="KW-1185">Reference proteome</keyword>
<dbReference type="InterPro" id="IPR003750">
    <property type="entry name" value="Put_MeTrfase-C9orf114-like"/>
</dbReference>
<comment type="similarity">
    <text evidence="1">Belongs to the class IV-like SAM-binding methyltransferase superfamily.</text>
</comment>
<dbReference type="CDD" id="cd18086">
    <property type="entry name" value="HsC9orf114-like"/>
    <property type="match status" value="1"/>
</dbReference>
<feature type="compositionally biased region" description="Basic residues" evidence="2">
    <location>
        <begin position="1"/>
        <end position="10"/>
    </location>
</feature>